<feature type="domain" description="Myb-like" evidence="7">
    <location>
        <begin position="127"/>
        <end position="176"/>
    </location>
</feature>
<evidence type="ECO:0000256" key="1">
    <source>
        <dbReference type="ARBA" id="ARBA00004123"/>
    </source>
</evidence>
<dbReference type="InterPro" id="IPR001005">
    <property type="entry name" value="SANT/Myb"/>
</dbReference>
<evidence type="ECO:0000256" key="6">
    <source>
        <dbReference type="SAM" id="MobiDB-lite"/>
    </source>
</evidence>
<evidence type="ECO:0000256" key="3">
    <source>
        <dbReference type="ARBA" id="ARBA00023015"/>
    </source>
</evidence>
<dbReference type="PANTHER" id="PTHR12855:SF10">
    <property type="entry name" value="DNA METHYLTRANSFERASE 1-ASSOCIATED PROTEIN 1"/>
    <property type="match status" value="1"/>
</dbReference>
<dbReference type="AlphaFoldDB" id="A0A2R6W3I3"/>
<feature type="compositionally biased region" description="Polar residues" evidence="6">
    <location>
        <begin position="251"/>
        <end position="262"/>
    </location>
</feature>
<dbReference type="SMART" id="SM00717">
    <property type="entry name" value="SANT"/>
    <property type="match status" value="1"/>
</dbReference>
<feature type="region of interest" description="Disordered" evidence="6">
    <location>
        <begin position="397"/>
        <end position="473"/>
    </location>
</feature>
<dbReference type="Gramene" id="Mp7g18640.1">
    <property type="protein sequence ID" value="Mp7g18640.1.cds"/>
    <property type="gene ID" value="Mp7g18640"/>
</dbReference>
<evidence type="ECO:0000256" key="4">
    <source>
        <dbReference type="ARBA" id="ARBA00023163"/>
    </source>
</evidence>
<dbReference type="GO" id="GO:0006281">
    <property type="term" value="P:DNA repair"/>
    <property type="evidence" value="ECO:0007669"/>
    <property type="project" value="InterPro"/>
</dbReference>
<keyword evidence="2" id="KW-0156">Chromatin regulator</keyword>
<keyword evidence="9" id="KW-1185">Reference proteome</keyword>
<feature type="compositionally biased region" description="Basic and acidic residues" evidence="6">
    <location>
        <begin position="18"/>
        <end position="35"/>
    </location>
</feature>
<dbReference type="Proteomes" id="UP000244005">
    <property type="component" value="Unassembled WGS sequence"/>
</dbReference>
<feature type="region of interest" description="Disordered" evidence="6">
    <location>
        <begin position="249"/>
        <end position="290"/>
    </location>
</feature>
<dbReference type="InterPro" id="IPR009057">
    <property type="entry name" value="Homeodomain-like_sf"/>
</dbReference>
<organism evidence="8 9">
    <name type="scientific">Marchantia polymorpha</name>
    <name type="common">Common liverwort</name>
    <name type="synonym">Marchantia aquatica</name>
    <dbReference type="NCBI Taxonomy" id="3197"/>
    <lineage>
        <taxon>Eukaryota</taxon>
        <taxon>Viridiplantae</taxon>
        <taxon>Streptophyta</taxon>
        <taxon>Embryophyta</taxon>
        <taxon>Marchantiophyta</taxon>
        <taxon>Marchantiopsida</taxon>
        <taxon>Marchantiidae</taxon>
        <taxon>Marchantiales</taxon>
        <taxon>Marchantiaceae</taxon>
        <taxon>Marchantia</taxon>
    </lineage>
</organism>
<keyword evidence="5" id="KW-0539">Nucleus</keyword>
<evidence type="ECO:0000256" key="2">
    <source>
        <dbReference type="ARBA" id="ARBA00022853"/>
    </source>
</evidence>
<comment type="subcellular location">
    <subcellularLocation>
        <location evidence="1">Nucleus</location>
    </subcellularLocation>
</comment>
<feature type="compositionally biased region" description="Low complexity" evidence="6">
    <location>
        <begin position="281"/>
        <end position="290"/>
    </location>
</feature>
<dbReference type="PANTHER" id="PTHR12855">
    <property type="entry name" value="DNA METHYLTRANSFERASE 1-ASSOCIATED PROTEIN 1 FAMILY MEMBER"/>
    <property type="match status" value="1"/>
</dbReference>
<dbReference type="InterPro" id="IPR027109">
    <property type="entry name" value="Swc4/Dmap1"/>
</dbReference>
<dbReference type="GO" id="GO:0000122">
    <property type="term" value="P:negative regulation of transcription by RNA polymerase II"/>
    <property type="evidence" value="ECO:0000318"/>
    <property type="project" value="GO_Central"/>
</dbReference>
<feature type="compositionally biased region" description="Basic residues" evidence="6">
    <location>
        <begin position="461"/>
        <end position="473"/>
    </location>
</feature>
<dbReference type="OMA" id="RNNIQNW"/>
<evidence type="ECO:0000256" key="5">
    <source>
        <dbReference type="ARBA" id="ARBA00023242"/>
    </source>
</evidence>
<dbReference type="InterPro" id="IPR032563">
    <property type="entry name" value="DAMP1_SANT-like"/>
</dbReference>
<dbReference type="GO" id="GO:0006338">
    <property type="term" value="P:chromatin remodeling"/>
    <property type="evidence" value="ECO:0007669"/>
    <property type="project" value="InterPro"/>
</dbReference>
<name>A0A2R6W3I3_MARPO</name>
<dbReference type="SUPFAM" id="SSF46689">
    <property type="entry name" value="Homeodomain-like"/>
    <property type="match status" value="1"/>
</dbReference>
<sequence>MADAKDILGLPKVVGSGSEKRRSTKDGQKKPDGVSREVYALTGGLPPIMPALDPSNLKKKKPVDSVKKVAWKWNQFTSSARSDSLQLRHWVRVVDNVEPIGDYAFAKYNKAVDVVRYTDEEYSKYLTDTTWNKEETDQLFDLCEQFDLRFIIIADRMPTTRTVEELKERYYSAAKAVLLSRAGLPEDVADHTLMKDIYNVQYETERKKALGILLSQSRQQEREDAEVLAEAKRIQEVRLSAKIAEEAELPSNKSAAETTVNNEMVDKSPRTPLRPTSPAQAAHAGPSTVAAAPAAPVPSVTAVGTSPAISGPRPPRVYLRSAYHAQMVQSSATQAGVRTSKRVDQLLEDYGCRAKVKNPTKTVCEEHIELRKELLTLIQLQKQLTWKENEVSVLRENPYADIPTPSTPKRSHRGNDHERVLTRATAVGADTDSFSGERVNKREHKRKAPARFSEAPASPPHQKRARKMKASDS</sequence>
<protein>
    <recommendedName>
        <fullName evidence="7">Myb-like domain-containing protein</fullName>
    </recommendedName>
</protein>
<dbReference type="EMBL" id="KZ772835">
    <property type="protein sequence ID" value="PTQ28397.1"/>
    <property type="molecule type" value="Genomic_DNA"/>
</dbReference>
<evidence type="ECO:0000313" key="9">
    <source>
        <dbReference type="Proteomes" id="UP000244005"/>
    </source>
</evidence>
<proteinExistence type="predicted"/>
<dbReference type="FunFam" id="1.10.10.60:FF:000087">
    <property type="entry name" value="DNA methyltransferase 1-associated protein 1"/>
    <property type="match status" value="1"/>
</dbReference>
<dbReference type="GO" id="GO:0000812">
    <property type="term" value="C:Swr1 complex"/>
    <property type="evidence" value="ECO:0000318"/>
    <property type="project" value="GO_Central"/>
</dbReference>
<dbReference type="Gene3D" id="1.10.10.60">
    <property type="entry name" value="Homeodomain-like"/>
    <property type="match status" value="1"/>
</dbReference>
<reference evidence="9" key="1">
    <citation type="journal article" date="2017" name="Cell">
        <title>Insights into land plant evolution garnered from the Marchantia polymorpha genome.</title>
        <authorList>
            <person name="Bowman J.L."/>
            <person name="Kohchi T."/>
            <person name="Yamato K.T."/>
            <person name="Jenkins J."/>
            <person name="Shu S."/>
            <person name="Ishizaki K."/>
            <person name="Yamaoka S."/>
            <person name="Nishihama R."/>
            <person name="Nakamura Y."/>
            <person name="Berger F."/>
            <person name="Adam C."/>
            <person name="Aki S.S."/>
            <person name="Althoff F."/>
            <person name="Araki T."/>
            <person name="Arteaga-Vazquez M.A."/>
            <person name="Balasubrmanian S."/>
            <person name="Barry K."/>
            <person name="Bauer D."/>
            <person name="Boehm C.R."/>
            <person name="Briginshaw L."/>
            <person name="Caballero-Perez J."/>
            <person name="Catarino B."/>
            <person name="Chen F."/>
            <person name="Chiyoda S."/>
            <person name="Chovatia M."/>
            <person name="Davies K.M."/>
            <person name="Delmans M."/>
            <person name="Demura T."/>
            <person name="Dierschke T."/>
            <person name="Dolan L."/>
            <person name="Dorantes-Acosta A.E."/>
            <person name="Eklund D.M."/>
            <person name="Florent S.N."/>
            <person name="Flores-Sandoval E."/>
            <person name="Fujiyama A."/>
            <person name="Fukuzawa H."/>
            <person name="Galik B."/>
            <person name="Grimanelli D."/>
            <person name="Grimwood J."/>
            <person name="Grossniklaus U."/>
            <person name="Hamada T."/>
            <person name="Haseloff J."/>
            <person name="Hetherington A.J."/>
            <person name="Higo A."/>
            <person name="Hirakawa Y."/>
            <person name="Hundley H.N."/>
            <person name="Ikeda Y."/>
            <person name="Inoue K."/>
            <person name="Inoue S.I."/>
            <person name="Ishida S."/>
            <person name="Jia Q."/>
            <person name="Kakita M."/>
            <person name="Kanazawa T."/>
            <person name="Kawai Y."/>
            <person name="Kawashima T."/>
            <person name="Kennedy M."/>
            <person name="Kinose K."/>
            <person name="Kinoshita T."/>
            <person name="Kohara Y."/>
            <person name="Koide E."/>
            <person name="Komatsu K."/>
            <person name="Kopischke S."/>
            <person name="Kubo M."/>
            <person name="Kyozuka J."/>
            <person name="Lagercrantz U."/>
            <person name="Lin S.S."/>
            <person name="Lindquist E."/>
            <person name="Lipzen A.M."/>
            <person name="Lu C.W."/>
            <person name="De Luna E."/>
            <person name="Martienssen R.A."/>
            <person name="Minamino N."/>
            <person name="Mizutani M."/>
            <person name="Mizutani M."/>
            <person name="Mochizuki N."/>
            <person name="Monte I."/>
            <person name="Mosher R."/>
            <person name="Nagasaki H."/>
            <person name="Nakagami H."/>
            <person name="Naramoto S."/>
            <person name="Nishitani K."/>
            <person name="Ohtani M."/>
            <person name="Okamoto T."/>
            <person name="Okumura M."/>
            <person name="Phillips J."/>
            <person name="Pollak B."/>
            <person name="Reinders A."/>
            <person name="Rovekamp M."/>
            <person name="Sano R."/>
            <person name="Sawa S."/>
            <person name="Schmid M.W."/>
            <person name="Shirakawa M."/>
            <person name="Solano R."/>
            <person name="Spunde A."/>
            <person name="Suetsugu N."/>
            <person name="Sugano S."/>
            <person name="Sugiyama A."/>
            <person name="Sun R."/>
            <person name="Suzuki Y."/>
            <person name="Takenaka M."/>
            <person name="Takezawa D."/>
            <person name="Tomogane H."/>
            <person name="Tsuzuki M."/>
            <person name="Ueda T."/>
            <person name="Umeda M."/>
            <person name="Ward J.M."/>
            <person name="Watanabe Y."/>
            <person name="Yazaki K."/>
            <person name="Yokoyama R."/>
            <person name="Yoshitake Y."/>
            <person name="Yotsui I."/>
            <person name="Zachgo S."/>
            <person name="Schmutz J."/>
        </authorList>
    </citation>
    <scope>NUCLEOTIDE SEQUENCE [LARGE SCALE GENOMIC DNA]</scope>
    <source>
        <strain evidence="9">Tak-1</strain>
    </source>
</reference>
<evidence type="ECO:0000313" key="8">
    <source>
        <dbReference type="EMBL" id="PTQ28397.1"/>
    </source>
</evidence>
<dbReference type="OrthoDB" id="19740at2759"/>
<dbReference type="GO" id="GO:0035267">
    <property type="term" value="C:NuA4 histone acetyltransferase complex"/>
    <property type="evidence" value="ECO:0000318"/>
    <property type="project" value="GO_Central"/>
</dbReference>
<dbReference type="Pfam" id="PF16282">
    <property type="entry name" value="SANT_DAMP1_like"/>
    <property type="match status" value="1"/>
</dbReference>
<evidence type="ECO:0000259" key="7">
    <source>
        <dbReference type="SMART" id="SM00717"/>
    </source>
</evidence>
<gene>
    <name evidence="8" type="ORF">MARPO_0165s0024</name>
</gene>
<dbReference type="GO" id="GO:0003714">
    <property type="term" value="F:transcription corepressor activity"/>
    <property type="evidence" value="ECO:0000318"/>
    <property type="project" value="GO_Central"/>
</dbReference>
<accession>A0A2R6W3I3</accession>
<feature type="region of interest" description="Disordered" evidence="6">
    <location>
        <begin position="1"/>
        <end position="35"/>
    </location>
</feature>
<keyword evidence="4" id="KW-0804">Transcription</keyword>
<keyword evidence="3" id="KW-0805">Transcription regulation</keyword>